<organism evidence="1 2">
    <name type="scientific">Patagioenas fasciata monilis</name>
    <dbReference type="NCBI Taxonomy" id="372326"/>
    <lineage>
        <taxon>Eukaryota</taxon>
        <taxon>Metazoa</taxon>
        <taxon>Chordata</taxon>
        <taxon>Craniata</taxon>
        <taxon>Vertebrata</taxon>
        <taxon>Euteleostomi</taxon>
        <taxon>Archelosauria</taxon>
        <taxon>Archosauria</taxon>
        <taxon>Dinosauria</taxon>
        <taxon>Saurischia</taxon>
        <taxon>Theropoda</taxon>
        <taxon>Coelurosauria</taxon>
        <taxon>Aves</taxon>
        <taxon>Neognathae</taxon>
        <taxon>Neoaves</taxon>
        <taxon>Columbimorphae</taxon>
        <taxon>Columbiformes</taxon>
        <taxon>Columbidae</taxon>
        <taxon>Patagioenas</taxon>
    </lineage>
</organism>
<dbReference type="AlphaFoldDB" id="A0A1V4JWH9"/>
<comment type="caution">
    <text evidence="1">The sequence shown here is derived from an EMBL/GenBank/DDBJ whole genome shotgun (WGS) entry which is preliminary data.</text>
</comment>
<name>A0A1V4JWH9_PATFA</name>
<accession>A0A1V4JWH9</accession>
<evidence type="ECO:0000313" key="1">
    <source>
        <dbReference type="EMBL" id="OPJ76576.1"/>
    </source>
</evidence>
<sequence>MLKHSEEKRGPSPILTSHWQKQIVTIVCLHCCLKHNCKEYTTSTGQKFPFRYYMAIHVNSFAQRDNVSYSVFPRRVQKGHGMSHDFEASLLEGGCSFTMAEASPGPAGHESVLTPTPDFPDGCDRNLKASSPDITKDFMFSPVGAEDGDWH</sequence>
<dbReference type="EMBL" id="LSYS01005643">
    <property type="protein sequence ID" value="OPJ76576.1"/>
    <property type="molecule type" value="Genomic_DNA"/>
</dbReference>
<protein>
    <submittedName>
        <fullName evidence="1">Uncharacterized protein</fullName>
    </submittedName>
</protein>
<dbReference type="Proteomes" id="UP000190648">
    <property type="component" value="Unassembled WGS sequence"/>
</dbReference>
<reference evidence="1 2" key="1">
    <citation type="submission" date="2016-02" db="EMBL/GenBank/DDBJ databases">
        <title>Band-tailed pigeon sequencing and assembly.</title>
        <authorList>
            <person name="Soares A.E."/>
            <person name="Novak B.J."/>
            <person name="Rice E.S."/>
            <person name="O'Connell B."/>
            <person name="Chang D."/>
            <person name="Weber S."/>
            <person name="Shapiro B."/>
        </authorList>
    </citation>
    <scope>NUCLEOTIDE SEQUENCE [LARGE SCALE GENOMIC DNA]</scope>
    <source>
        <strain evidence="1">BTP2013</strain>
        <tissue evidence="1">Blood</tissue>
    </source>
</reference>
<gene>
    <name evidence="1" type="ORF">AV530_016234</name>
</gene>
<evidence type="ECO:0000313" key="2">
    <source>
        <dbReference type="Proteomes" id="UP000190648"/>
    </source>
</evidence>
<keyword evidence="2" id="KW-1185">Reference proteome</keyword>
<proteinExistence type="predicted"/>